<dbReference type="Gene3D" id="3.40.50.1450">
    <property type="entry name" value="HybD-like"/>
    <property type="match status" value="1"/>
</dbReference>
<accession>A0A0S8GL18</accession>
<dbReference type="PANTHER" id="PTHR30302">
    <property type="entry name" value="HYDROGENASE 1 MATURATION PROTEASE"/>
    <property type="match status" value="1"/>
</dbReference>
<protein>
    <recommendedName>
        <fullName evidence="3">Hydrogenase maturation protease</fullName>
    </recommendedName>
</protein>
<dbReference type="PANTHER" id="PTHR30302:SF7">
    <property type="entry name" value="F420-NONREDUCING HYDROGENASE II"/>
    <property type="match status" value="1"/>
</dbReference>
<dbReference type="CDD" id="cd00518">
    <property type="entry name" value="H2MP"/>
    <property type="match status" value="1"/>
</dbReference>
<evidence type="ECO:0000313" key="1">
    <source>
        <dbReference type="EMBL" id="KPK73449.1"/>
    </source>
</evidence>
<sequence>MTILLCGLGNRGRGDDGFGPYVIDHIEHRDHIILMDCALSVENYLNKIVDYRPDLIIFFDTIQKEGQKPVLLREEEMLDNVSISLSTHNLPLRAVYDYLKELSQAAVWLYGVPSHSYEQLTPETIKRAERVVSVFNSLDSQNKINIIDLYETLSTTLK</sequence>
<evidence type="ECO:0008006" key="3">
    <source>
        <dbReference type="Google" id="ProtNLM"/>
    </source>
</evidence>
<reference evidence="1 2" key="1">
    <citation type="journal article" date="2015" name="Microbiome">
        <title>Genomic resolution of linkages in carbon, nitrogen, and sulfur cycling among widespread estuary sediment bacteria.</title>
        <authorList>
            <person name="Baker B.J."/>
            <person name="Lazar C.S."/>
            <person name="Teske A.P."/>
            <person name="Dick G.J."/>
        </authorList>
    </citation>
    <scope>NUCLEOTIDE SEQUENCE [LARGE SCALE GENOMIC DNA]</scope>
    <source>
        <strain evidence="1">SM23_60</strain>
    </source>
</reference>
<comment type="caution">
    <text evidence="1">The sequence shown here is derived from an EMBL/GenBank/DDBJ whole genome shotgun (WGS) entry which is preliminary data.</text>
</comment>
<gene>
    <name evidence="1" type="ORF">AMJ87_01715</name>
</gene>
<dbReference type="GO" id="GO:0004175">
    <property type="term" value="F:endopeptidase activity"/>
    <property type="evidence" value="ECO:0007669"/>
    <property type="project" value="TreeGrafter"/>
</dbReference>
<dbReference type="GO" id="GO:0008047">
    <property type="term" value="F:enzyme activator activity"/>
    <property type="evidence" value="ECO:0007669"/>
    <property type="project" value="InterPro"/>
</dbReference>
<dbReference type="AlphaFoldDB" id="A0A0S8GL18"/>
<evidence type="ECO:0000313" key="2">
    <source>
        <dbReference type="Proteomes" id="UP000051096"/>
    </source>
</evidence>
<dbReference type="EMBL" id="LJUO01000009">
    <property type="protein sequence ID" value="KPK73449.1"/>
    <property type="molecule type" value="Genomic_DNA"/>
</dbReference>
<dbReference type="Proteomes" id="UP000051096">
    <property type="component" value="Unassembled WGS sequence"/>
</dbReference>
<dbReference type="GO" id="GO:0016485">
    <property type="term" value="P:protein processing"/>
    <property type="evidence" value="ECO:0007669"/>
    <property type="project" value="TreeGrafter"/>
</dbReference>
<proteinExistence type="predicted"/>
<organism evidence="1 2">
    <name type="scientific">candidate division WOR_3 bacterium SM23_60</name>
    <dbReference type="NCBI Taxonomy" id="1703780"/>
    <lineage>
        <taxon>Bacteria</taxon>
        <taxon>Bacteria division WOR-3</taxon>
    </lineage>
</organism>
<dbReference type="NCBIfam" id="TIGR00072">
    <property type="entry name" value="hydrog_prot"/>
    <property type="match status" value="1"/>
</dbReference>
<dbReference type="InterPro" id="IPR000671">
    <property type="entry name" value="Peptidase_A31"/>
</dbReference>
<dbReference type="InterPro" id="IPR023430">
    <property type="entry name" value="Pept_HybD-like_dom_sf"/>
</dbReference>
<dbReference type="SUPFAM" id="SSF53163">
    <property type="entry name" value="HybD-like"/>
    <property type="match status" value="1"/>
</dbReference>
<name>A0A0S8GL18_UNCW3</name>